<feature type="region of interest" description="Disordered" evidence="6">
    <location>
        <begin position="23"/>
        <end position="47"/>
    </location>
</feature>
<feature type="non-terminal residue" evidence="7">
    <location>
        <position position="1"/>
    </location>
</feature>
<keyword evidence="4" id="KW-1133">Transmembrane helix</keyword>
<evidence type="ECO:0000256" key="1">
    <source>
        <dbReference type="ARBA" id="ARBA00004167"/>
    </source>
</evidence>
<comment type="subcellular location">
    <subcellularLocation>
        <location evidence="1">Membrane</location>
        <topology evidence="1">Single-pass membrane protein</topology>
    </subcellularLocation>
</comment>
<name>A0AA88L7M7_ARTSF</name>
<dbReference type="Pfam" id="PF06388">
    <property type="entry name" value="DUF1075"/>
    <property type="match status" value="1"/>
</dbReference>
<evidence type="ECO:0000313" key="8">
    <source>
        <dbReference type="Proteomes" id="UP001187531"/>
    </source>
</evidence>
<accession>A0AA88L7M7</accession>
<comment type="similarity">
    <text evidence="2">Belongs to the UPF0389 family.</text>
</comment>
<evidence type="ECO:0000256" key="3">
    <source>
        <dbReference type="ARBA" id="ARBA00022692"/>
    </source>
</evidence>
<keyword evidence="3" id="KW-0812">Transmembrane</keyword>
<keyword evidence="5" id="KW-0472">Membrane</keyword>
<evidence type="ECO:0000256" key="6">
    <source>
        <dbReference type="SAM" id="MobiDB-lite"/>
    </source>
</evidence>
<protein>
    <submittedName>
        <fullName evidence="7">Uncharacterized protein</fullName>
    </submittedName>
</protein>
<evidence type="ECO:0000256" key="2">
    <source>
        <dbReference type="ARBA" id="ARBA00007363"/>
    </source>
</evidence>
<keyword evidence="8" id="KW-1185">Reference proteome</keyword>
<reference evidence="7" key="1">
    <citation type="submission" date="2023-07" db="EMBL/GenBank/DDBJ databases">
        <title>Chromosome-level genome assembly of Artemia franciscana.</title>
        <authorList>
            <person name="Jo E."/>
        </authorList>
    </citation>
    <scope>NUCLEOTIDE SEQUENCE</scope>
    <source>
        <tissue evidence="7">Whole body</tissue>
    </source>
</reference>
<comment type="caution">
    <text evidence="7">The sequence shown here is derived from an EMBL/GenBank/DDBJ whole genome shotgun (WGS) entry which is preliminary data.</text>
</comment>
<organism evidence="7 8">
    <name type="scientific">Artemia franciscana</name>
    <name type="common">Brine shrimp</name>
    <name type="synonym">Artemia sanfranciscana</name>
    <dbReference type="NCBI Taxonomy" id="6661"/>
    <lineage>
        <taxon>Eukaryota</taxon>
        <taxon>Metazoa</taxon>
        <taxon>Ecdysozoa</taxon>
        <taxon>Arthropoda</taxon>
        <taxon>Crustacea</taxon>
        <taxon>Branchiopoda</taxon>
        <taxon>Anostraca</taxon>
        <taxon>Artemiidae</taxon>
        <taxon>Artemia</taxon>
    </lineage>
</organism>
<dbReference type="Proteomes" id="UP001187531">
    <property type="component" value="Unassembled WGS sequence"/>
</dbReference>
<evidence type="ECO:0000256" key="5">
    <source>
        <dbReference type="ARBA" id="ARBA00023136"/>
    </source>
</evidence>
<dbReference type="InterPro" id="IPR009432">
    <property type="entry name" value="DUF1075"/>
</dbReference>
<dbReference type="EMBL" id="JAVRJZ010000012">
    <property type="protein sequence ID" value="KAK2715601.1"/>
    <property type="molecule type" value="Genomic_DNA"/>
</dbReference>
<dbReference type="AlphaFoldDB" id="A0AA88L7M7"/>
<feature type="compositionally biased region" description="Polar residues" evidence="6">
    <location>
        <begin position="23"/>
        <end position="38"/>
    </location>
</feature>
<evidence type="ECO:0000313" key="7">
    <source>
        <dbReference type="EMBL" id="KAK2715601.1"/>
    </source>
</evidence>
<gene>
    <name evidence="7" type="ORF">QYM36_010246</name>
</gene>
<dbReference type="GO" id="GO:0016020">
    <property type="term" value="C:membrane"/>
    <property type="evidence" value="ECO:0007669"/>
    <property type="project" value="UniProtKB-SubCell"/>
</dbReference>
<sequence length="76" mass="8609">NISMSTVLRRCLLVRNRSLRWQSSEPKNQAAESANDTSPGKGLNLGSNHRVNKLEKYMLVYTKRFPSVDSVPNFVT</sequence>
<proteinExistence type="inferred from homology"/>
<feature type="non-terminal residue" evidence="7">
    <location>
        <position position="76"/>
    </location>
</feature>
<evidence type="ECO:0000256" key="4">
    <source>
        <dbReference type="ARBA" id="ARBA00022989"/>
    </source>
</evidence>